<name>A0A2T2WJD7_SULTH</name>
<dbReference type="AlphaFoldDB" id="A0A2T2WJD7"/>
<sequence length="102" mass="11990">MAKRLVHIRDVYLVTQSRVQQGISEAIKQRKLVRKQLDVLDATVAQHINDVNLVWDQQQMMWEEGRKWTLNLIENSHVLYHLVDGSPQSRLPQPPDDEQPRL</sequence>
<accession>A0A2T2WJD7</accession>
<proteinExistence type="predicted"/>
<evidence type="ECO:0000313" key="2">
    <source>
        <dbReference type="Proteomes" id="UP000242705"/>
    </source>
</evidence>
<protein>
    <submittedName>
        <fullName evidence="1">Uncharacterized protein</fullName>
    </submittedName>
</protein>
<dbReference type="Proteomes" id="UP000242705">
    <property type="component" value="Unassembled WGS sequence"/>
</dbReference>
<gene>
    <name evidence="1" type="ORF">C7B47_16725</name>
</gene>
<dbReference type="EMBL" id="PXYX01000088">
    <property type="protein sequence ID" value="PSR22343.1"/>
    <property type="molecule type" value="Genomic_DNA"/>
</dbReference>
<evidence type="ECO:0000313" key="1">
    <source>
        <dbReference type="EMBL" id="PSR22343.1"/>
    </source>
</evidence>
<organism evidence="1 2">
    <name type="scientific">Sulfobacillus thermosulfidooxidans</name>
    <dbReference type="NCBI Taxonomy" id="28034"/>
    <lineage>
        <taxon>Bacteria</taxon>
        <taxon>Bacillati</taxon>
        <taxon>Bacillota</taxon>
        <taxon>Clostridia</taxon>
        <taxon>Eubacteriales</taxon>
        <taxon>Clostridiales Family XVII. Incertae Sedis</taxon>
        <taxon>Sulfobacillus</taxon>
    </lineage>
</organism>
<reference evidence="1 2" key="1">
    <citation type="journal article" date="2014" name="BMC Genomics">
        <title>Comparison of environmental and isolate Sulfobacillus genomes reveals diverse carbon, sulfur, nitrogen, and hydrogen metabolisms.</title>
        <authorList>
            <person name="Justice N.B."/>
            <person name="Norman A."/>
            <person name="Brown C.T."/>
            <person name="Singh A."/>
            <person name="Thomas B.C."/>
            <person name="Banfield J.F."/>
        </authorList>
    </citation>
    <scope>NUCLEOTIDE SEQUENCE [LARGE SCALE GENOMIC DNA]</scope>
    <source>
        <strain evidence="1">AMDSBA5</strain>
    </source>
</reference>
<comment type="caution">
    <text evidence="1">The sequence shown here is derived from an EMBL/GenBank/DDBJ whole genome shotgun (WGS) entry which is preliminary data.</text>
</comment>